<dbReference type="AlphaFoldDB" id="A0A7M7T3L0"/>
<evidence type="ECO:0000313" key="3">
    <source>
        <dbReference type="Proteomes" id="UP000007110"/>
    </source>
</evidence>
<protein>
    <submittedName>
        <fullName evidence="2">Uncharacterized protein</fullName>
    </submittedName>
</protein>
<keyword evidence="3" id="KW-1185">Reference proteome</keyword>
<dbReference type="OrthoDB" id="10104346at2759"/>
<evidence type="ECO:0000256" key="1">
    <source>
        <dbReference type="SAM" id="MobiDB-lite"/>
    </source>
</evidence>
<reference evidence="3" key="1">
    <citation type="submission" date="2015-02" db="EMBL/GenBank/DDBJ databases">
        <title>Genome sequencing for Strongylocentrotus purpuratus.</title>
        <authorList>
            <person name="Murali S."/>
            <person name="Liu Y."/>
            <person name="Vee V."/>
            <person name="English A."/>
            <person name="Wang M."/>
            <person name="Skinner E."/>
            <person name="Han Y."/>
            <person name="Muzny D.M."/>
            <person name="Worley K.C."/>
            <person name="Gibbs R.A."/>
        </authorList>
    </citation>
    <scope>NUCLEOTIDE SEQUENCE</scope>
</reference>
<organism evidence="2 3">
    <name type="scientific">Strongylocentrotus purpuratus</name>
    <name type="common">Purple sea urchin</name>
    <dbReference type="NCBI Taxonomy" id="7668"/>
    <lineage>
        <taxon>Eukaryota</taxon>
        <taxon>Metazoa</taxon>
        <taxon>Echinodermata</taxon>
        <taxon>Eleutherozoa</taxon>
        <taxon>Echinozoa</taxon>
        <taxon>Echinoidea</taxon>
        <taxon>Euechinoidea</taxon>
        <taxon>Echinacea</taxon>
        <taxon>Camarodonta</taxon>
        <taxon>Echinidea</taxon>
        <taxon>Strongylocentrotidae</taxon>
        <taxon>Strongylocentrotus</taxon>
    </lineage>
</organism>
<feature type="region of interest" description="Disordered" evidence="1">
    <location>
        <begin position="1"/>
        <end position="52"/>
    </location>
</feature>
<dbReference type="Proteomes" id="UP000007110">
    <property type="component" value="Unassembled WGS sequence"/>
</dbReference>
<reference evidence="2" key="2">
    <citation type="submission" date="2021-01" db="UniProtKB">
        <authorList>
            <consortium name="EnsemblMetazoa"/>
        </authorList>
    </citation>
    <scope>IDENTIFICATION</scope>
</reference>
<accession>A0A7M7T3L0</accession>
<dbReference type="GeneID" id="115928322"/>
<dbReference type="KEGG" id="spu:115928322"/>
<feature type="compositionally biased region" description="Polar residues" evidence="1">
    <location>
        <begin position="1"/>
        <end position="20"/>
    </location>
</feature>
<dbReference type="InParanoid" id="A0A7M7T3L0"/>
<feature type="compositionally biased region" description="Polar residues" evidence="1">
    <location>
        <begin position="141"/>
        <end position="155"/>
    </location>
</feature>
<dbReference type="EnsemblMetazoa" id="XM_030995453">
    <property type="protein sequence ID" value="XP_030851313"/>
    <property type="gene ID" value="LOC115928322"/>
</dbReference>
<proteinExistence type="predicted"/>
<dbReference type="OMA" id="NGKMPPK"/>
<feature type="region of interest" description="Disordered" evidence="1">
    <location>
        <begin position="121"/>
        <end position="181"/>
    </location>
</feature>
<evidence type="ECO:0000313" key="2">
    <source>
        <dbReference type="EnsemblMetazoa" id="XP_030851313"/>
    </source>
</evidence>
<name>A0A7M7T3L0_STRPU</name>
<feature type="compositionally biased region" description="Low complexity" evidence="1">
    <location>
        <begin position="34"/>
        <end position="48"/>
    </location>
</feature>
<dbReference type="RefSeq" id="XP_030851313.1">
    <property type="nucleotide sequence ID" value="XM_030995453.1"/>
</dbReference>
<sequence length="334" mass="36747">MGANCSSPAGASVSINSQGLENCPPHQRNRKPINITNNNSSNAIKTAKVPPNNGIRNELINLNGNDRHDVMFNKDNDPLIGEKTKLDWDNQVPLMDPNVVAMMVEKMEMMRKMKKMMGGHPPMQNGHGPNGTGLDHVDGQMPSNGNLNGNMTSNGRVPPNGMHPHGMTKPNGAPPMNGKMPPKFPKLMGSTENAVRIVRHMKSVFNSDEIQDLCDQKMDSTDGNIMFKMMQCKLEMEFKFLNEIGMGHLTQLIATGKLPPILQLIFICYQDEPEVLNELSFVGPVFSKRPDLVVRRGDAVPNIIMKTCSEEAVSLDDLHVNKNLPLVVFAASSS</sequence>